<proteinExistence type="predicted"/>
<accession>A0ACC1JDR3</accession>
<sequence length="1148" mass="125439">MNSWKSVYHVDFDHPVLACLWLSDHRKYGISRKAGGKQAATGSTTDLASMTTHQVAVPGGSGSGSAKESRWDVDSDIYVRRLPFFGPRNTQGEYALVVLTADGQLVLVYQRDEKWTRVVAPLQPRRRDQWAKPKSGGDRDSDEARAMGDPWSNIPQGLITHADMMLISKKWIYLAVHRAGAAPVKYPHEPGAVTDALVHDGKMVAPTVEVYQVQIEFVSDYSPRLFATPLVVQPIPLAADDTAAVTGSAGDDNDRRARVTHIKLITALNPEVRPVEKNILGEEYYFPLVFVTQTRMGNSNGEPTHDSFKTFMQVWRLEGARHTHRSLTDQLNRPPPLKLVHMWTEARRGLLLSVIANRAERQQLRYLFAPPSDKDYRALMLTWANGRVEMLRNYKTTGSESAADRFDQCVAPLHAPREWVVGSVLSPHYTAYFQMAMRPRIVELGSGSGSESTDAARSKPDSAVACAWTQGHARFRLGWTPFFSEHGGTSATAASTNSHVHAYCGDLFAVRILNKEDPTDLVAILANMAAAEENQPLPVAGTKRVMASGDGAAKRSKANSGDAVQTDKEEKDVESMSKTDEPMEAPDCAANSLAIPMSRTLAQALYRACTLMASALGIDKLELDPKLATTPFVRRLLGAIMQIHFLAQHSIQAASLGLVLHIASVVDVRVTSLHDHVIQSQAAMQGKSSHDTLDAFSDAWRQSFQPTAALAFWCIDLFAALVRDTYLYLNVRCADSTGVLRRLCEVDAGHIHGSQLDGAVGPGGIPNRVALLFHRPTLDAMRTLMLFVRQLRADLVWRVGVISSLPPHAINVPPYQGILRSRDMVVATARQLVHALEYLPMGMDELALFLGEVQDMYADDAECLAVDAQTVLLTASTIAAPARKYLPRVAAAFEQFILGGADDPHRRKLAAPNALVLHDTRWMNIVTCRTSIPGLADGAAVFETPWRVALPVRVTDPEAIAAGADALVPAAELAEWEREKAEFERALDEDNVLFDIDDPGFIFYDPSDAVDLAAAATATDPSAAALAVPAALMAARAPVRITTRVPDFTDVASPRDAGLSELAIENNYTMPFFFDVANATSVYTDLAHMEESTAPTPARVRTRASSVTTHSPAMTPRTSASLSSVSVPRRGRANRVQHFVPHYSSSVV</sequence>
<protein>
    <submittedName>
        <fullName evidence="1">Uncharacterized protein</fullName>
    </submittedName>
</protein>
<dbReference type="Proteomes" id="UP001150603">
    <property type="component" value="Unassembled WGS sequence"/>
</dbReference>
<feature type="non-terminal residue" evidence="1">
    <location>
        <position position="1148"/>
    </location>
</feature>
<evidence type="ECO:0000313" key="1">
    <source>
        <dbReference type="EMBL" id="KAJ1948350.1"/>
    </source>
</evidence>
<comment type="caution">
    <text evidence="1">The sequence shown here is derived from an EMBL/GenBank/DDBJ whole genome shotgun (WGS) entry which is preliminary data.</text>
</comment>
<organism evidence="1 2">
    <name type="scientific">Linderina macrospora</name>
    <dbReference type="NCBI Taxonomy" id="4868"/>
    <lineage>
        <taxon>Eukaryota</taxon>
        <taxon>Fungi</taxon>
        <taxon>Fungi incertae sedis</taxon>
        <taxon>Zoopagomycota</taxon>
        <taxon>Kickxellomycotina</taxon>
        <taxon>Kickxellomycetes</taxon>
        <taxon>Kickxellales</taxon>
        <taxon>Kickxellaceae</taxon>
        <taxon>Linderina</taxon>
    </lineage>
</organism>
<reference evidence="1" key="1">
    <citation type="submission" date="2022-07" db="EMBL/GenBank/DDBJ databases">
        <title>Phylogenomic reconstructions and comparative analyses of Kickxellomycotina fungi.</title>
        <authorList>
            <person name="Reynolds N.K."/>
            <person name="Stajich J.E."/>
            <person name="Barry K."/>
            <person name="Grigoriev I.V."/>
            <person name="Crous P."/>
            <person name="Smith M.E."/>
        </authorList>
    </citation>
    <scope>NUCLEOTIDE SEQUENCE</scope>
    <source>
        <strain evidence="1">NRRL 5244</strain>
    </source>
</reference>
<name>A0ACC1JDR3_9FUNG</name>
<keyword evidence="2" id="KW-1185">Reference proteome</keyword>
<evidence type="ECO:0000313" key="2">
    <source>
        <dbReference type="Proteomes" id="UP001150603"/>
    </source>
</evidence>
<gene>
    <name evidence="1" type="ORF">FBU59_001638</name>
</gene>
<dbReference type="EMBL" id="JANBPW010000765">
    <property type="protein sequence ID" value="KAJ1948350.1"/>
    <property type="molecule type" value="Genomic_DNA"/>
</dbReference>